<feature type="region of interest" description="Disordered" evidence="1">
    <location>
        <begin position="71"/>
        <end position="101"/>
    </location>
</feature>
<keyword evidence="3" id="KW-1185">Reference proteome</keyword>
<organism evidence="2 3">
    <name type="scientific">Linum trigynum</name>
    <dbReference type="NCBI Taxonomy" id="586398"/>
    <lineage>
        <taxon>Eukaryota</taxon>
        <taxon>Viridiplantae</taxon>
        <taxon>Streptophyta</taxon>
        <taxon>Embryophyta</taxon>
        <taxon>Tracheophyta</taxon>
        <taxon>Spermatophyta</taxon>
        <taxon>Magnoliopsida</taxon>
        <taxon>eudicotyledons</taxon>
        <taxon>Gunneridae</taxon>
        <taxon>Pentapetalae</taxon>
        <taxon>rosids</taxon>
        <taxon>fabids</taxon>
        <taxon>Malpighiales</taxon>
        <taxon>Linaceae</taxon>
        <taxon>Linum</taxon>
    </lineage>
</organism>
<feature type="compositionally biased region" description="Basic residues" evidence="1">
    <location>
        <begin position="71"/>
        <end position="86"/>
    </location>
</feature>
<proteinExistence type="predicted"/>
<evidence type="ECO:0000256" key="1">
    <source>
        <dbReference type="SAM" id="MobiDB-lite"/>
    </source>
</evidence>
<name>A0AAV2DW44_9ROSI</name>
<protein>
    <submittedName>
        <fullName evidence="2">Uncharacterized protein</fullName>
    </submittedName>
</protein>
<reference evidence="2 3" key="1">
    <citation type="submission" date="2024-04" db="EMBL/GenBank/DDBJ databases">
        <authorList>
            <person name="Fracassetti M."/>
        </authorList>
    </citation>
    <scope>NUCLEOTIDE SEQUENCE [LARGE SCALE GENOMIC DNA]</scope>
</reference>
<dbReference type="Proteomes" id="UP001497516">
    <property type="component" value="Chromosome 3"/>
</dbReference>
<evidence type="ECO:0000313" key="2">
    <source>
        <dbReference type="EMBL" id="CAL1377772.1"/>
    </source>
</evidence>
<dbReference type="AlphaFoldDB" id="A0AAV2DW44"/>
<gene>
    <name evidence="2" type="ORF">LTRI10_LOCUS19399</name>
</gene>
<sequence>MANRPATGKLSIIGSVSHGNRTYGSRFGFLIVEGIGRAETGLASILWAVDDKAAEGHGLVKEEMARQRRRAARSRQRGVVAGRKRDHQQQARARGAGDVTVDRQRHQEQAMRAQDWASSLFCATAVGVVRRDEREICRGVEVGVRVVRLGRFGGWGLMGRFGGWGVIFGGEGQVVLEGLERGSVRRLADHLPNFSDNRMPSITNGF</sequence>
<accession>A0AAV2DW44</accession>
<evidence type="ECO:0000313" key="3">
    <source>
        <dbReference type="Proteomes" id="UP001497516"/>
    </source>
</evidence>
<dbReference type="EMBL" id="OZ034816">
    <property type="protein sequence ID" value="CAL1377772.1"/>
    <property type="molecule type" value="Genomic_DNA"/>
</dbReference>